<evidence type="ECO:0000313" key="3">
    <source>
        <dbReference type="Proteomes" id="UP000695007"/>
    </source>
</evidence>
<dbReference type="InterPro" id="IPR029058">
    <property type="entry name" value="AB_hydrolase_fold"/>
</dbReference>
<accession>A0AAJ7DXU2</accession>
<feature type="domain" description="Alpha/beta hydrolase fold-3" evidence="2">
    <location>
        <begin position="64"/>
        <end position="263"/>
    </location>
</feature>
<dbReference type="Gene3D" id="3.40.50.1820">
    <property type="entry name" value="alpha/beta hydrolase"/>
    <property type="match status" value="1"/>
</dbReference>
<organism evidence="3 4">
    <name type="scientific">Ceratosolen solmsi marchali</name>
    <dbReference type="NCBI Taxonomy" id="326594"/>
    <lineage>
        <taxon>Eukaryota</taxon>
        <taxon>Metazoa</taxon>
        <taxon>Ecdysozoa</taxon>
        <taxon>Arthropoda</taxon>
        <taxon>Hexapoda</taxon>
        <taxon>Insecta</taxon>
        <taxon>Pterygota</taxon>
        <taxon>Neoptera</taxon>
        <taxon>Endopterygota</taxon>
        <taxon>Hymenoptera</taxon>
        <taxon>Apocrita</taxon>
        <taxon>Proctotrupomorpha</taxon>
        <taxon>Chalcidoidea</taxon>
        <taxon>Agaonidae</taxon>
        <taxon>Agaoninae</taxon>
        <taxon>Ceratosolen</taxon>
    </lineage>
</organism>
<dbReference type="RefSeq" id="XP_011500402.1">
    <property type="nucleotide sequence ID" value="XM_011502100.1"/>
</dbReference>
<proteinExistence type="predicted"/>
<sequence length="289" mass="32631">MPSCWSKRYESTELLEKYFKLAEDTTKEVRNSTEHELNISYGSSERTKYDIYGTNLPKNAPIFLFIHGGYWKEFSKDLSGLVVPNLIAHGIKVVVGGYDLCPNVRLTEIINQIKLLTEKILTMARLSGSQCVWIGGHSAGAHLAAALIHDQNWLDLIASHGLLTLLKGLVLIGGIYAIEPLLGTSLKDCLNLSPDEIKSYTFAPFNESDVTEDNFIALRDLKVIVTVGECDSPIFIEESRRYSRRLIKLVDNVEFLFLRGIDHFDIIENLTNKEYHLSKVLIKNLTTRN</sequence>
<dbReference type="AlphaFoldDB" id="A0AAJ7DXU2"/>
<dbReference type="PANTHER" id="PTHR48081:SF33">
    <property type="entry name" value="KYNURENINE FORMAMIDASE"/>
    <property type="match status" value="1"/>
</dbReference>
<protein>
    <submittedName>
        <fullName evidence="4">Kynurenine formamidase</fullName>
    </submittedName>
</protein>
<dbReference type="KEGG" id="csol:105364216"/>
<dbReference type="Pfam" id="PF07859">
    <property type="entry name" value="Abhydrolase_3"/>
    <property type="match status" value="1"/>
</dbReference>
<name>A0AAJ7DXU2_9HYME</name>
<dbReference type="Proteomes" id="UP000695007">
    <property type="component" value="Unplaced"/>
</dbReference>
<dbReference type="GeneID" id="105364216"/>
<dbReference type="InterPro" id="IPR013094">
    <property type="entry name" value="AB_hydrolase_3"/>
</dbReference>
<reference evidence="4" key="1">
    <citation type="submission" date="2025-08" db="UniProtKB">
        <authorList>
            <consortium name="RefSeq"/>
        </authorList>
    </citation>
    <scope>IDENTIFICATION</scope>
</reference>
<evidence type="ECO:0000256" key="1">
    <source>
        <dbReference type="ARBA" id="ARBA00022801"/>
    </source>
</evidence>
<keyword evidence="1" id="KW-0378">Hydrolase</keyword>
<dbReference type="SUPFAM" id="SSF53474">
    <property type="entry name" value="alpha/beta-Hydrolases"/>
    <property type="match status" value="1"/>
</dbReference>
<keyword evidence="3" id="KW-1185">Reference proteome</keyword>
<evidence type="ECO:0000259" key="2">
    <source>
        <dbReference type="Pfam" id="PF07859"/>
    </source>
</evidence>
<gene>
    <name evidence="4" type="primary">LOC105364216</name>
</gene>
<dbReference type="PANTHER" id="PTHR48081">
    <property type="entry name" value="AB HYDROLASE SUPERFAMILY PROTEIN C4A8.06C"/>
    <property type="match status" value="1"/>
</dbReference>
<evidence type="ECO:0000313" key="4">
    <source>
        <dbReference type="RefSeq" id="XP_011500402.1"/>
    </source>
</evidence>
<dbReference type="CTD" id="33907"/>
<dbReference type="GO" id="GO:0004061">
    <property type="term" value="F:arylformamidase activity"/>
    <property type="evidence" value="ECO:0007669"/>
    <property type="project" value="TreeGrafter"/>
</dbReference>
<dbReference type="InterPro" id="IPR050300">
    <property type="entry name" value="GDXG_lipolytic_enzyme"/>
</dbReference>